<dbReference type="PANTHER" id="PTHR10357">
    <property type="entry name" value="ALPHA-AMYLASE FAMILY MEMBER"/>
    <property type="match status" value="1"/>
</dbReference>
<keyword evidence="7" id="KW-1185">Reference proteome</keyword>
<keyword evidence="1" id="KW-0378">Hydrolase</keyword>
<dbReference type="EMBL" id="QOVG01000003">
    <property type="protein sequence ID" value="NDK38521.1"/>
    <property type="molecule type" value="Genomic_DNA"/>
</dbReference>
<dbReference type="InterPro" id="IPR015171">
    <property type="entry name" value="Cyc-maltodext_N"/>
</dbReference>
<protein>
    <submittedName>
        <fullName evidence="6">Alpha-amlyase</fullName>
    </submittedName>
</protein>
<feature type="signal peptide" evidence="4">
    <location>
        <begin position="1"/>
        <end position="18"/>
    </location>
</feature>
<dbReference type="InterPro" id="IPR013783">
    <property type="entry name" value="Ig-like_fold"/>
</dbReference>
<dbReference type="Pfam" id="PF10438">
    <property type="entry name" value="Cyc-maltodext_C"/>
    <property type="match status" value="1"/>
</dbReference>
<dbReference type="Gene3D" id="2.60.40.10">
    <property type="entry name" value="Immunoglobulins"/>
    <property type="match status" value="1"/>
</dbReference>
<comment type="caution">
    <text evidence="6">The sequence shown here is derived from an EMBL/GenBank/DDBJ whole genome shotgun (WGS) entry which is preliminary data.</text>
</comment>
<dbReference type="InterPro" id="IPR014756">
    <property type="entry name" value="Ig_E-set"/>
</dbReference>
<dbReference type="SUPFAM" id="SSF51011">
    <property type="entry name" value="Glycosyl hydrolase domain"/>
    <property type="match status" value="1"/>
</dbReference>
<name>A0ABX0AE46_9GAMM</name>
<evidence type="ECO:0000256" key="4">
    <source>
        <dbReference type="SAM" id="SignalP"/>
    </source>
</evidence>
<dbReference type="SUPFAM" id="SSF51445">
    <property type="entry name" value="(Trans)glycosidases"/>
    <property type="match status" value="1"/>
</dbReference>
<dbReference type="SUPFAM" id="SSF81296">
    <property type="entry name" value="E set domains"/>
    <property type="match status" value="1"/>
</dbReference>
<accession>A0ABX0AE46</accession>
<dbReference type="Gene3D" id="3.20.20.80">
    <property type="entry name" value="Glycosidases"/>
    <property type="match status" value="1"/>
</dbReference>
<dbReference type="InterPro" id="IPR017853">
    <property type="entry name" value="GH"/>
</dbReference>
<organism evidence="6 7">
    <name type="scientific">Pseudoxanthomonas gei</name>
    <dbReference type="NCBI Taxonomy" id="1383030"/>
    <lineage>
        <taxon>Bacteria</taxon>
        <taxon>Pseudomonadati</taxon>
        <taxon>Pseudomonadota</taxon>
        <taxon>Gammaproteobacteria</taxon>
        <taxon>Lysobacterales</taxon>
        <taxon>Lysobacteraceae</taxon>
        <taxon>Pseudoxanthomonas</taxon>
    </lineage>
</organism>
<keyword evidence="2" id="KW-0326">Glycosidase</keyword>
<evidence type="ECO:0000259" key="5">
    <source>
        <dbReference type="SMART" id="SM00642"/>
    </source>
</evidence>
<evidence type="ECO:0000313" key="7">
    <source>
        <dbReference type="Proteomes" id="UP001429354"/>
    </source>
</evidence>
<dbReference type="Proteomes" id="UP001429354">
    <property type="component" value="Unassembled WGS sequence"/>
</dbReference>
<dbReference type="SMART" id="SM00642">
    <property type="entry name" value="Aamy"/>
    <property type="match status" value="1"/>
</dbReference>
<dbReference type="Pfam" id="PF09087">
    <property type="entry name" value="Cyc-maltodext_N"/>
    <property type="match status" value="1"/>
</dbReference>
<dbReference type="InterPro" id="IPR019492">
    <property type="entry name" value="Cyclo-malto-dextrinase_C"/>
</dbReference>
<evidence type="ECO:0000256" key="1">
    <source>
        <dbReference type="ARBA" id="ARBA00022801"/>
    </source>
</evidence>
<dbReference type="PANTHER" id="PTHR10357:SF210">
    <property type="entry name" value="MALTODEXTRIN GLUCOSIDASE"/>
    <property type="match status" value="1"/>
</dbReference>
<feature type="region of interest" description="Disordered" evidence="3">
    <location>
        <begin position="139"/>
        <end position="161"/>
    </location>
</feature>
<evidence type="ECO:0000256" key="2">
    <source>
        <dbReference type="ARBA" id="ARBA00023295"/>
    </source>
</evidence>
<feature type="compositionally biased region" description="Basic and acidic residues" evidence="3">
    <location>
        <begin position="150"/>
        <end position="161"/>
    </location>
</feature>
<reference evidence="6 7" key="1">
    <citation type="submission" date="2018-07" db="EMBL/GenBank/DDBJ databases">
        <title>Whole genome Sequencing of Pseudoxanthomonas gei KCTC 32298 (T).</title>
        <authorList>
            <person name="Kumar S."/>
            <person name="Bansal K."/>
            <person name="Kaur A."/>
            <person name="Patil P."/>
            <person name="Sharma S."/>
            <person name="Patil P.B."/>
        </authorList>
    </citation>
    <scope>NUCLEOTIDE SEQUENCE [LARGE SCALE GENOMIC DNA]</scope>
    <source>
        <strain evidence="6 7">KCTC 32298</strain>
    </source>
</reference>
<dbReference type="InterPro" id="IPR006047">
    <property type="entry name" value="GH13_cat_dom"/>
</dbReference>
<dbReference type="InterPro" id="IPR013780">
    <property type="entry name" value="Glyco_hydro_b"/>
</dbReference>
<evidence type="ECO:0000313" key="6">
    <source>
        <dbReference type="EMBL" id="NDK38521.1"/>
    </source>
</evidence>
<dbReference type="Gene3D" id="2.60.40.1180">
    <property type="entry name" value="Golgi alpha-mannosidase II"/>
    <property type="match status" value="1"/>
</dbReference>
<dbReference type="RefSeq" id="WP_162349072.1">
    <property type="nucleotide sequence ID" value="NZ_QOVG01000003.1"/>
</dbReference>
<evidence type="ECO:0000256" key="3">
    <source>
        <dbReference type="SAM" id="MobiDB-lite"/>
    </source>
</evidence>
<sequence>MRLLLALCLCLCSAAAQAREFAIDHLEPASWWVGMKHHRVELMVHGQGIASLAPRVGHPGVVVSDVQKLANPNYLFVTLDIAADAAPGTFDIELLQGDRVAARRPFLLQAREAGSAARKGFDPADAIYLITPDRFVNGDPGNDSVPGMREAADRKDPNGRHGGDLAGIAAHMDYVAGMGFTQLWPTPLLENNQPRFSYHGYAITDLYRIDPRFGSNEDYRALSARARGLGVGLLMDVVLNHIGSSHWWMQDLPTADWINHGGTFSPTNHLRSTVQDPHAAPQDHAAFVEGWFSPGMPDLNQRNPHLATYLIQNSLWWIEYAGLSGIREDTFGYADSQFLSAWGKAILDEYPGFSMVGEEWSGSPATVAHWQRGKANADGHVPWMPSMMDFPLHIALREAFKEAKEGDVGFTGLYEMLGNDYLYPEAASLVVFAENHDTTRLLANVDGDVGLFKMAMAYLATVRGTPQFFYGSEVLMQGPRERDDGRIRADMPGGWRGDAKNAFTGTGLSASELDAQDYLRRLLQWRKGTPVVQHGKLRHYGPEDGVYVYFRHDGKDTVMVALNRNATARTLLPARFAEYLDGATGSDVMTGTAVSFERPLSLPGKSATIMQVRRGPGTR</sequence>
<feature type="domain" description="Glycosyl hydrolase family 13 catalytic" evidence="5">
    <location>
        <begin position="129"/>
        <end position="526"/>
    </location>
</feature>
<dbReference type="CDD" id="cd11340">
    <property type="entry name" value="AmyAc_bac_CMD_like_3"/>
    <property type="match status" value="1"/>
</dbReference>
<proteinExistence type="predicted"/>
<feature type="chain" id="PRO_5045538896" evidence="4">
    <location>
        <begin position="19"/>
        <end position="619"/>
    </location>
</feature>
<keyword evidence="4" id="KW-0732">Signal</keyword>
<dbReference type="Pfam" id="PF00128">
    <property type="entry name" value="Alpha-amylase"/>
    <property type="match status" value="1"/>
</dbReference>
<gene>
    <name evidence="6" type="ORF">DT603_06650</name>
</gene>